<dbReference type="HAMAP" id="MF_01357">
    <property type="entry name" value="NDH1_NuoC"/>
    <property type="match status" value="1"/>
</dbReference>
<feature type="domain" description="NADH:ubiquinone oxidoreductase 30kDa subunit" evidence="3">
    <location>
        <begin position="31"/>
        <end position="154"/>
    </location>
</feature>
<evidence type="ECO:0000313" key="4">
    <source>
        <dbReference type="EMBL" id="BAL57979.1"/>
    </source>
</evidence>
<dbReference type="PROSITE" id="PS00542">
    <property type="entry name" value="COMPLEX1_30K"/>
    <property type="match status" value="1"/>
</dbReference>
<dbReference type="InterPro" id="IPR037232">
    <property type="entry name" value="NADH_quin_OxRdtase_su_C/D-like"/>
</dbReference>
<dbReference type="PANTHER" id="PTHR10884">
    <property type="entry name" value="NADH DEHYDROGENASE UBIQUINONE IRON-SULFUR PROTEIN 3"/>
    <property type="match status" value="1"/>
</dbReference>
<dbReference type="AlphaFoldDB" id="H5SP87"/>
<evidence type="ECO:0000259" key="3">
    <source>
        <dbReference type="Pfam" id="PF00329"/>
    </source>
</evidence>
<dbReference type="GO" id="GO:0016651">
    <property type="term" value="F:oxidoreductase activity, acting on NAD(P)H"/>
    <property type="evidence" value="ECO:0007669"/>
    <property type="project" value="InterPro"/>
</dbReference>
<dbReference type="PANTHER" id="PTHR10884:SF14">
    <property type="entry name" value="NADH DEHYDROGENASE [UBIQUINONE] IRON-SULFUR PROTEIN 3, MITOCHONDRIAL"/>
    <property type="match status" value="1"/>
</dbReference>
<name>H5SP87_9ZZZZ</name>
<dbReference type="Gene3D" id="3.30.460.80">
    <property type="entry name" value="NADH:ubiquinone oxidoreductase, 30kDa subunit"/>
    <property type="match status" value="1"/>
</dbReference>
<gene>
    <name evidence="4" type="ORF">HGMM_F53F08C16</name>
</gene>
<sequence length="165" mass="19796">MDEKEFPVIKLKEKFAEEILAEHCFRGDTTVVVRKERIKEILSFLKNDEQLRFNFLMDLTCVDYLGKKSERFEIVYHLYSLTNNWRIRIKVPVSEEDPTIDSVTDIWIGANWFEREVYDMFGIVFKGHPDLRRILLYPEFVGHPLRKDYPVRKRQPLVGPSDWKE</sequence>
<comment type="similarity">
    <text evidence="1">Belongs to the complex I 30 kDa subunit family.</text>
</comment>
<evidence type="ECO:0000256" key="1">
    <source>
        <dbReference type="ARBA" id="ARBA00007569"/>
    </source>
</evidence>
<reference evidence="4" key="1">
    <citation type="journal article" date="2005" name="Environ. Microbiol.">
        <title>Genetic and functional properties of uncultivated thermophilic crenarchaeotes from a subsurface gold mine as revealed by analysis of genome fragments.</title>
        <authorList>
            <person name="Nunoura T."/>
            <person name="Hirayama H."/>
            <person name="Takami H."/>
            <person name="Oida H."/>
            <person name="Nishi S."/>
            <person name="Shimamura S."/>
            <person name="Suzuki Y."/>
            <person name="Inagaki F."/>
            <person name="Takai K."/>
            <person name="Nealson K.H."/>
            <person name="Horikoshi K."/>
        </authorList>
    </citation>
    <scope>NUCLEOTIDE SEQUENCE</scope>
</reference>
<dbReference type="NCBIfam" id="TIGR01961">
    <property type="entry name" value="NuoC_fam"/>
    <property type="match status" value="1"/>
</dbReference>
<dbReference type="SUPFAM" id="SSF143243">
    <property type="entry name" value="Nqo5-like"/>
    <property type="match status" value="1"/>
</dbReference>
<dbReference type="InterPro" id="IPR010218">
    <property type="entry name" value="NADH_DH_suC"/>
</dbReference>
<dbReference type="EMBL" id="AP011790">
    <property type="protein sequence ID" value="BAL57979.1"/>
    <property type="molecule type" value="Genomic_DNA"/>
</dbReference>
<accession>H5SP87</accession>
<proteinExistence type="inferred from homology"/>
<organism evidence="4">
    <name type="scientific">uncultured prokaryote</name>
    <dbReference type="NCBI Taxonomy" id="198431"/>
    <lineage>
        <taxon>unclassified sequences</taxon>
        <taxon>environmental samples</taxon>
    </lineage>
</organism>
<keyword evidence="2" id="KW-0813">Transport</keyword>
<reference evidence="4" key="2">
    <citation type="journal article" date="2012" name="PLoS ONE">
        <title>A Deeply Branching Thermophilic Bacterium with an Ancient Acetyl-CoA Pathway Dominates a Subsurface Ecosystem.</title>
        <authorList>
            <person name="Takami H."/>
            <person name="Noguchi H."/>
            <person name="Takaki Y."/>
            <person name="Uchiyama I."/>
            <person name="Toyoda A."/>
            <person name="Nishi S."/>
            <person name="Chee G.-J."/>
            <person name="Arai W."/>
            <person name="Nunoura T."/>
            <person name="Itoh T."/>
            <person name="Hattori M."/>
            <person name="Takai K."/>
        </authorList>
    </citation>
    <scope>NUCLEOTIDE SEQUENCE</scope>
</reference>
<protein>
    <submittedName>
        <fullName evidence="4">NADH dehydrogenase I subunit C</fullName>
    </submittedName>
</protein>
<evidence type="ECO:0000256" key="2">
    <source>
        <dbReference type="ARBA" id="ARBA00022448"/>
    </source>
</evidence>
<dbReference type="Pfam" id="PF00329">
    <property type="entry name" value="Complex1_30kDa"/>
    <property type="match status" value="1"/>
</dbReference>
<dbReference type="InterPro" id="IPR001268">
    <property type="entry name" value="NADH_UbQ_OxRdtase_30kDa_su"/>
</dbReference>
<dbReference type="GO" id="GO:0008137">
    <property type="term" value="F:NADH dehydrogenase (ubiquinone) activity"/>
    <property type="evidence" value="ECO:0007669"/>
    <property type="project" value="InterPro"/>
</dbReference>
<dbReference type="InterPro" id="IPR020396">
    <property type="entry name" value="NADH_UbQ_OxRdtase_CS"/>
</dbReference>